<dbReference type="PANTHER" id="PTHR21549">
    <property type="entry name" value="MUTATED IN BLADDER CANCER 1"/>
    <property type="match status" value="1"/>
</dbReference>
<evidence type="ECO:0000313" key="3">
    <source>
        <dbReference type="Proteomes" id="UP000815325"/>
    </source>
</evidence>
<accession>A0ABQ7GJL6</accession>
<evidence type="ECO:0000313" key="2">
    <source>
        <dbReference type="EMBL" id="KAF5834800.1"/>
    </source>
</evidence>
<dbReference type="InterPro" id="IPR039902">
    <property type="entry name" value="CCDC148/CCDC112"/>
</dbReference>
<reference evidence="2" key="1">
    <citation type="submission" date="2017-08" db="EMBL/GenBank/DDBJ databases">
        <authorList>
            <person name="Polle J.E."/>
            <person name="Barry K."/>
            <person name="Cushman J."/>
            <person name="Schmutz J."/>
            <person name="Tran D."/>
            <person name="Hathwaick L.T."/>
            <person name="Yim W.C."/>
            <person name="Jenkins J."/>
            <person name="Mckie-Krisberg Z.M."/>
            <person name="Prochnik S."/>
            <person name="Lindquist E."/>
            <person name="Dockter R.B."/>
            <person name="Adam C."/>
            <person name="Molina H."/>
            <person name="Bunkerborg J."/>
            <person name="Jin E."/>
            <person name="Buchheim M."/>
            <person name="Magnuson J."/>
        </authorList>
    </citation>
    <scope>NUCLEOTIDE SEQUENCE</scope>
    <source>
        <strain evidence="2">CCAP 19/18</strain>
    </source>
</reference>
<dbReference type="PANTHER" id="PTHR21549:SF0">
    <property type="entry name" value="COILED-COIL DOMAIN-CONTAINING PROTEIN 112"/>
    <property type="match status" value="1"/>
</dbReference>
<sequence length="104" mass="11422">MQEAQNSSSLAPEVIEFEEFLAKHGETGGWHPDDHAEFVNILKACGGDYTHAVKVTLENCMGYSQRDVILHSRCTKELSLGIYFGCVLVSGKGPARCQLTLQAH</sequence>
<dbReference type="EMBL" id="MU069738">
    <property type="protein sequence ID" value="KAF5834800.1"/>
    <property type="molecule type" value="Genomic_DNA"/>
</dbReference>
<comment type="caution">
    <text evidence="2">The sequence shown here is derived from an EMBL/GenBank/DDBJ whole genome shotgun (WGS) entry which is preliminary data.</text>
</comment>
<protein>
    <submittedName>
        <fullName evidence="2">Uncharacterized protein</fullName>
    </submittedName>
</protein>
<keyword evidence="3" id="KW-1185">Reference proteome</keyword>
<gene>
    <name evidence="2" type="ORF">DUNSADRAFT_8441</name>
</gene>
<proteinExistence type="predicted"/>
<dbReference type="Proteomes" id="UP000815325">
    <property type="component" value="Unassembled WGS sequence"/>
</dbReference>
<keyword evidence="1" id="KW-0175">Coiled coil</keyword>
<organism evidence="2 3">
    <name type="scientific">Dunaliella salina</name>
    <name type="common">Green alga</name>
    <name type="synonym">Protococcus salinus</name>
    <dbReference type="NCBI Taxonomy" id="3046"/>
    <lineage>
        <taxon>Eukaryota</taxon>
        <taxon>Viridiplantae</taxon>
        <taxon>Chlorophyta</taxon>
        <taxon>core chlorophytes</taxon>
        <taxon>Chlorophyceae</taxon>
        <taxon>CS clade</taxon>
        <taxon>Chlamydomonadales</taxon>
        <taxon>Dunaliellaceae</taxon>
        <taxon>Dunaliella</taxon>
    </lineage>
</organism>
<name>A0ABQ7GJL6_DUNSA</name>
<evidence type="ECO:0000256" key="1">
    <source>
        <dbReference type="ARBA" id="ARBA00023054"/>
    </source>
</evidence>